<evidence type="ECO:0000313" key="3">
    <source>
        <dbReference type="EMBL" id="OAM78593.1"/>
    </source>
</evidence>
<dbReference type="OrthoDB" id="64737at2"/>
<evidence type="ECO:0000256" key="1">
    <source>
        <dbReference type="SAM" id="MobiDB-lite"/>
    </source>
</evidence>
<protein>
    <recommendedName>
        <fullName evidence="5">DUF1345 domain-containing protein</fullName>
    </recommendedName>
</protein>
<gene>
    <name evidence="3" type="ORF">A3840_05720</name>
</gene>
<evidence type="ECO:0008006" key="5">
    <source>
        <dbReference type="Google" id="ProtNLM"/>
    </source>
</evidence>
<organism evidence="3 4">
    <name type="scientific">Devosia elaeis</name>
    <dbReference type="NCBI Taxonomy" id="1770058"/>
    <lineage>
        <taxon>Bacteria</taxon>
        <taxon>Pseudomonadati</taxon>
        <taxon>Pseudomonadota</taxon>
        <taxon>Alphaproteobacteria</taxon>
        <taxon>Hyphomicrobiales</taxon>
        <taxon>Devosiaceae</taxon>
        <taxon>Devosia</taxon>
    </lineage>
</organism>
<dbReference type="STRING" id="1770058.A3840_05720"/>
<dbReference type="InterPro" id="IPR009781">
    <property type="entry name" value="DUF1345"/>
</dbReference>
<keyword evidence="2" id="KW-0472">Membrane</keyword>
<evidence type="ECO:0000256" key="2">
    <source>
        <dbReference type="SAM" id="Phobius"/>
    </source>
</evidence>
<accession>A0A178I0K2</accession>
<feature type="transmembrane region" description="Helical" evidence="2">
    <location>
        <begin position="134"/>
        <end position="157"/>
    </location>
</feature>
<feature type="transmembrane region" description="Helical" evidence="2">
    <location>
        <begin position="62"/>
        <end position="79"/>
    </location>
</feature>
<name>A0A178I0K2_9HYPH</name>
<dbReference type="AlphaFoldDB" id="A0A178I0K2"/>
<feature type="transmembrane region" description="Helical" evidence="2">
    <location>
        <begin position="37"/>
        <end position="56"/>
    </location>
</feature>
<reference evidence="3 4" key="1">
    <citation type="submission" date="2016-03" db="EMBL/GenBank/DDBJ databases">
        <title>Genome sequencing of Devosia sp. S37.</title>
        <authorList>
            <person name="Mohd Nor M."/>
        </authorList>
    </citation>
    <scope>NUCLEOTIDE SEQUENCE [LARGE SCALE GENOMIC DNA]</scope>
    <source>
        <strain evidence="3 4">S37</strain>
    </source>
</reference>
<dbReference type="Pfam" id="PF07077">
    <property type="entry name" value="DUF1345"/>
    <property type="match status" value="1"/>
</dbReference>
<dbReference type="RefSeq" id="WP_082903680.1">
    <property type="nucleotide sequence ID" value="NZ_LVVY01000068.1"/>
</dbReference>
<feature type="transmembrane region" description="Helical" evidence="2">
    <location>
        <begin position="214"/>
        <end position="238"/>
    </location>
</feature>
<keyword evidence="2" id="KW-0812">Transmembrane</keyword>
<dbReference type="EMBL" id="LVVY01000068">
    <property type="protein sequence ID" value="OAM78593.1"/>
    <property type="molecule type" value="Genomic_DNA"/>
</dbReference>
<evidence type="ECO:0000313" key="4">
    <source>
        <dbReference type="Proteomes" id="UP000078389"/>
    </source>
</evidence>
<comment type="caution">
    <text evidence="3">The sequence shown here is derived from an EMBL/GenBank/DDBJ whole genome shotgun (WGS) entry which is preliminary data.</text>
</comment>
<sequence>MAKPAARTTRRRKVAARTDRTKPLQGRALDRLMPRHAPFYFGLALGGLTFALSLWLVPKFAVSLGSNALFIGFLLLTFFKMPHLTAEYLREHAREEDTPAAGIFLVVLIVVVASIVSLFVALGSGDKPDPWEVTASIVSVLLGWFTVQAMGALHYAYEYYQEPATGENGAVEGGLEFQGDDDPDGYDFMYFSYTVGTSVATSDTKTTSGAMRRLVGVHLVFSHLYNTIILAAAVNVMLSLGAGGG</sequence>
<keyword evidence="4" id="KW-1185">Reference proteome</keyword>
<keyword evidence="2" id="KW-1133">Transmembrane helix</keyword>
<dbReference type="Proteomes" id="UP000078389">
    <property type="component" value="Unassembled WGS sequence"/>
</dbReference>
<proteinExistence type="predicted"/>
<feature type="transmembrane region" description="Helical" evidence="2">
    <location>
        <begin position="100"/>
        <end position="122"/>
    </location>
</feature>
<feature type="region of interest" description="Disordered" evidence="1">
    <location>
        <begin position="1"/>
        <end position="20"/>
    </location>
</feature>